<gene>
    <name evidence="1" type="ORF">KIW84_041416</name>
</gene>
<dbReference type="Proteomes" id="UP001058974">
    <property type="component" value="Chromosome 4"/>
</dbReference>
<comment type="caution">
    <text evidence="1">The sequence shown here is derived from an EMBL/GenBank/DDBJ whole genome shotgun (WGS) entry which is preliminary data.</text>
</comment>
<reference evidence="1 2" key="1">
    <citation type="journal article" date="2022" name="Nat. Genet.">
        <title>Improved pea reference genome and pan-genome highlight genomic features and evolutionary characteristics.</title>
        <authorList>
            <person name="Yang T."/>
            <person name="Liu R."/>
            <person name="Luo Y."/>
            <person name="Hu S."/>
            <person name="Wang D."/>
            <person name="Wang C."/>
            <person name="Pandey M.K."/>
            <person name="Ge S."/>
            <person name="Xu Q."/>
            <person name="Li N."/>
            <person name="Li G."/>
            <person name="Huang Y."/>
            <person name="Saxena R.K."/>
            <person name="Ji Y."/>
            <person name="Li M."/>
            <person name="Yan X."/>
            <person name="He Y."/>
            <person name="Liu Y."/>
            <person name="Wang X."/>
            <person name="Xiang C."/>
            <person name="Varshney R.K."/>
            <person name="Ding H."/>
            <person name="Gao S."/>
            <person name="Zong X."/>
        </authorList>
    </citation>
    <scope>NUCLEOTIDE SEQUENCE [LARGE SCALE GENOMIC DNA]</scope>
    <source>
        <strain evidence="1 2">cv. Zhongwan 6</strain>
    </source>
</reference>
<protein>
    <recommendedName>
        <fullName evidence="3">Ribosomal protein S6</fullName>
    </recommendedName>
</protein>
<proteinExistence type="predicted"/>
<evidence type="ECO:0008006" key="3">
    <source>
        <dbReference type="Google" id="ProtNLM"/>
    </source>
</evidence>
<dbReference type="EMBL" id="JAMSHJ010000004">
    <property type="protein sequence ID" value="KAI5416344.1"/>
    <property type="molecule type" value="Genomic_DNA"/>
</dbReference>
<evidence type="ECO:0000313" key="2">
    <source>
        <dbReference type="Proteomes" id="UP001058974"/>
    </source>
</evidence>
<organism evidence="1 2">
    <name type="scientific">Pisum sativum</name>
    <name type="common">Garden pea</name>
    <name type="synonym">Lathyrus oleraceus</name>
    <dbReference type="NCBI Taxonomy" id="3888"/>
    <lineage>
        <taxon>Eukaryota</taxon>
        <taxon>Viridiplantae</taxon>
        <taxon>Streptophyta</taxon>
        <taxon>Embryophyta</taxon>
        <taxon>Tracheophyta</taxon>
        <taxon>Spermatophyta</taxon>
        <taxon>Magnoliopsida</taxon>
        <taxon>eudicotyledons</taxon>
        <taxon>Gunneridae</taxon>
        <taxon>Pentapetalae</taxon>
        <taxon>rosids</taxon>
        <taxon>fabids</taxon>
        <taxon>Fabales</taxon>
        <taxon>Fabaceae</taxon>
        <taxon>Papilionoideae</taxon>
        <taxon>50 kb inversion clade</taxon>
        <taxon>NPAAA clade</taxon>
        <taxon>Hologalegina</taxon>
        <taxon>IRL clade</taxon>
        <taxon>Fabeae</taxon>
        <taxon>Lathyrus</taxon>
    </lineage>
</organism>
<keyword evidence="2" id="KW-1185">Reference proteome</keyword>
<dbReference type="SUPFAM" id="SSF54995">
    <property type="entry name" value="Ribosomal protein S6"/>
    <property type="match status" value="1"/>
</dbReference>
<accession>A0A9D4XA41</accession>
<name>A0A9D4XA41_PEA</name>
<dbReference type="GO" id="GO:0005840">
    <property type="term" value="C:ribosome"/>
    <property type="evidence" value="ECO:0007669"/>
    <property type="project" value="InterPro"/>
</dbReference>
<dbReference type="AlphaFoldDB" id="A0A9D4XA41"/>
<sequence length="80" mass="9469">MDVKFINEFKTLLDKDERVIRHLLVKRDEAITEDFPPIPGYSTINDEELDNEWDDVAEKEDDFNDDVGVIIRDDDDLRMI</sequence>
<dbReference type="GO" id="GO:0006412">
    <property type="term" value="P:translation"/>
    <property type="evidence" value="ECO:0007669"/>
    <property type="project" value="InterPro"/>
</dbReference>
<dbReference type="Gramene" id="Psat04G0141600-T1">
    <property type="protein sequence ID" value="KAI5416344.1"/>
    <property type="gene ID" value="KIW84_041416"/>
</dbReference>
<dbReference type="GO" id="GO:0003735">
    <property type="term" value="F:structural constituent of ribosome"/>
    <property type="evidence" value="ECO:0007669"/>
    <property type="project" value="InterPro"/>
</dbReference>
<evidence type="ECO:0000313" key="1">
    <source>
        <dbReference type="EMBL" id="KAI5416344.1"/>
    </source>
</evidence>
<dbReference type="InterPro" id="IPR035980">
    <property type="entry name" value="Ribosomal_bS6_sf"/>
</dbReference>
<dbReference type="GO" id="GO:0019843">
    <property type="term" value="F:rRNA binding"/>
    <property type="evidence" value="ECO:0007669"/>
    <property type="project" value="InterPro"/>
</dbReference>